<name>A0A3N0YUJ8_ANAGA</name>
<reference evidence="6 7" key="1">
    <citation type="submission" date="2018-10" db="EMBL/GenBank/DDBJ databases">
        <title>Genome assembly for a Yunnan-Guizhou Plateau 3E fish, Anabarilius grahami (Regan), and its evolutionary and genetic applications.</title>
        <authorList>
            <person name="Jiang W."/>
        </authorList>
    </citation>
    <scope>NUCLEOTIDE SEQUENCE [LARGE SCALE GENOMIC DNA]</scope>
    <source>
        <strain evidence="6">AG-KIZ</strain>
        <tissue evidence="6">Muscle</tissue>
    </source>
</reference>
<dbReference type="AlphaFoldDB" id="A0A3N0YUJ8"/>
<dbReference type="Pfam" id="PF04548">
    <property type="entry name" value="AIG1"/>
    <property type="match status" value="2"/>
</dbReference>
<dbReference type="InterPro" id="IPR006703">
    <property type="entry name" value="G_AIG1"/>
</dbReference>
<feature type="domain" description="AIG1-type G" evidence="5">
    <location>
        <begin position="365"/>
        <end position="564"/>
    </location>
</feature>
<dbReference type="PROSITE" id="PS51720">
    <property type="entry name" value="G_AIG1"/>
    <property type="match status" value="1"/>
</dbReference>
<dbReference type="Proteomes" id="UP000281406">
    <property type="component" value="Unassembled WGS sequence"/>
</dbReference>
<dbReference type="SUPFAM" id="SSF52540">
    <property type="entry name" value="P-loop containing nucleoside triphosphate hydrolases"/>
    <property type="match status" value="1"/>
</dbReference>
<dbReference type="InterPro" id="IPR045058">
    <property type="entry name" value="GIMA/IAN/Toc"/>
</dbReference>
<dbReference type="Gene3D" id="3.40.50.300">
    <property type="entry name" value="P-loop containing nucleotide triphosphate hydrolases"/>
    <property type="match status" value="3"/>
</dbReference>
<evidence type="ECO:0000256" key="2">
    <source>
        <dbReference type="ARBA" id="ARBA00022741"/>
    </source>
</evidence>
<comment type="caution">
    <text evidence="6">The sequence shown here is derived from an EMBL/GenBank/DDBJ whole genome shotgun (WGS) entry which is preliminary data.</text>
</comment>
<sequence>MIRITCQTAKLLKSRDRTADSLFSGSMKLCARFLVNGSACTQILQQCAEVALIKFSPTVMSDLRIVLLGKSVSENSGVGNFLLGRAAFDSEAPPDVVERVGGRLKDRHVIVINSPQLLQTNISDDQITQTVKECVSLSHPGPHVFILVLQFKDFTEEDMTRVKYVLKQFSEEAIKRTILITTDEATREKKKRKKKLLISLVELPALSRLSEEEVMSHAHRCVSRCDPGVHVFLLVIPAGPLNNEDKAEMENIQKIFSSRINKHLMVLIIQEKSMISNLNILHTSVTKTSIQTLGGHHFVLENSSQVPDLLQDMENMVQENKGSSYTTFMYLQDRVELERNKHRAEIEELRKYVMKTQSTAGVTHDEDLRIVLLGKTGVGKSATGNTILRRDMFESVPNPSSVTRECQKETSEFNRRRITVIDTPGLFDTGVDNDETWKEIVKCVSMAAPGPHVFLLVLQLGRFTQEEKDAVKMILETFGDKSRMYTIVLFTRGDELRGATIEDYVQRNYSLKNLVHQFGNRYHVFNNMENKDYTQVSDLLDKIDWMLTVNGGSFYTNVMFQQVEKNIKDEQERIMKEKEEEIKRNEEELKTKYEAEMEHMKKEKERERQEMQNELRRTEEEFKKREEEIKKETNETLRDEMQRKLEEHKKQIEEENERKEKSLGEMQQSFIKLLEEKHEKDKQKLQEKIQCEAREQAECEFSEKLMKEVDKALEEAEAKLPYTAKRARDWSRYVPVLGGAVGGAVGGVEDIVQFIGKIKFKRQAQSQTEG</sequence>
<evidence type="ECO:0000259" key="5">
    <source>
        <dbReference type="PROSITE" id="PS51720"/>
    </source>
</evidence>
<gene>
    <name evidence="6" type="ORF">DPX16_1236</name>
</gene>
<dbReference type="OrthoDB" id="8954335at2759"/>
<dbReference type="FunFam" id="3.40.50.300:FF:000366">
    <property type="entry name" value="GTPase, IMAP family member 2"/>
    <property type="match status" value="1"/>
</dbReference>
<feature type="region of interest" description="Disordered" evidence="4">
    <location>
        <begin position="600"/>
        <end position="637"/>
    </location>
</feature>
<protein>
    <submittedName>
        <fullName evidence="6">GTPase IMAP family member 4</fullName>
    </submittedName>
</protein>
<evidence type="ECO:0000256" key="4">
    <source>
        <dbReference type="SAM" id="MobiDB-lite"/>
    </source>
</evidence>
<proteinExistence type="inferred from homology"/>
<dbReference type="PANTHER" id="PTHR10903:SF188">
    <property type="entry name" value="GTPASE IMAP FAMILY MEMBER 2-LIKE-RELATED"/>
    <property type="match status" value="1"/>
</dbReference>
<evidence type="ECO:0000313" key="6">
    <source>
        <dbReference type="EMBL" id="ROL49869.1"/>
    </source>
</evidence>
<evidence type="ECO:0000256" key="3">
    <source>
        <dbReference type="ARBA" id="ARBA00023134"/>
    </source>
</evidence>
<keyword evidence="2" id="KW-0547">Nucleotide-binding</keyword>
<evidence type="ECO:0000313" key="7">
    <source>
        <dbReference type="Proteomes" id="UP000281406"/>
    </source>
</evidence>
<dbReference type="InterPro" id="IPR027417">
    <property type="entry name" value="P-loop_NTPase"/>
</dbReference>
<dbReference type="GO" id="GO:0005525">
    <property type="term" value="F:GTP binding"/>
    <property type="evidence" value="ECO:0007669"/>
    <property type="project" value="UniProtKB-KW"/>
</dbReference>
<keyword evidence="7" id="KW-1185">Reference proteome</keyword>
<comment type="similarity">
    <text evidence="1">Belongs to the TRAFAC class TrmE-Era-EngA-EngB-Septin-like GTPase superfamily. AIG1/Toc34/Toc159-like paraseptin GTPase family. IAN subfamily.</text>
</comment>
<dbReference type="PANTHER" id="PTHR10903">
    <property type="entry name" value="GTPASE, IMAP FAMILY MEMBER-RELATED"/>
    <property type="match status" value="1"/>
</dbReference>
<keyword evidence="3" id="KW-0342">GTP-binding</keyword>
<accession>A0A3N0YUJ8</accession>
<dbReference type="EMBL" id="RJVU01024950">
    <property type="protein sequence ID" value="ROL49869.1"/>
    <property type="molecule type" value="Genomic_DNA"/>
</dbReference>
<evidence type="ECO:0000256" key="1">
    <source>
        <dbReference type="ARBA" id="ARBA00008535"/>
    </source>
</evidence>
<dbReference type="CDD" id="cd01852">
    <property type="entry name" value="AIG1"/>
    <property type="match status" value="1"/>
</dbReference>
<organism evidence="6 7">
    <name type="scientific">Anabarilius grahami</name>
    <name type="common">Kanglang fish</name>
    <name type="synonym">Barilius grahami</name>
    <dbReference type="NCBI Taxonomy" id="495550"/>
    <lineage>
        <taxon>Eukaryota</taxon>
        <taxon>Metazoa</taxon>
        <taxon>Chordata</taxon>
        <taxon>Craniata</taxon>
        <taxon>Vertebrata</taxon>
        <taxon>Euteleostomi</taxon>
        <taxon>Actinopterygii</taxon>
        <taxon>Neopterygii</taxon>
        <taxon>Teleostei</taxon>
        <taxon>Ostariophysi</taxon>
        <taxon>Cypriniformes</taxon>
        <taxon>Xenocyprididae</taxon>
        <taxon>Xenocypridinae</taxon>
        <taxon>Xenocypridinae incertae sedis</taxon>
        <taxon>Anabarilius</taxon>
    </lineage>
</organism>